<sequence>MRNPLQDQLLKAGLAKKSQVSQAVREQAKQRQGKAPVPPKEDQVDVDRLRAERAERDRALSAERNAQARAHELRAQVRQIVEANRIERKGEIDYRFADGDKIKSLLVDKALRTQLAGGALVIVRLDEGYELLPRAAAQKVRERDPAAIVLDHGASTPPAPASEDDEYYARFQVPDDLIW</sequence>
<name>A0AAU8MV87_9GAMM</name>
<organism evidence="2">
    <name type="scientific">Lysobacter firmicutimachus</name>
    <dbReference type="NCBI Taxonomy" id="1792846"/>
    <lineage>
        <taxon>Bacteria</taxon>
        <taxon>Pseudomonadati</taxon>
        <taxon>Pseudomonadota</taxon>
        <taxon>Gammaproteobacteria</taxon>
        <taxon>Lysobacterales</taxon>
        <taxon>Lysobacteraceae</taxon>
        <taxon>Lysobacter</taxon>
    </lineage>
</organism>
<evidence type="ECO:0000313" key="2">
    <source>
        <dbReference type="EMBL" id="XCO75885.1"/>
    </source>
</evidence>
<protein>
    <submittedName>
        <fullName evidence="2">DUF2058 domain-containing protein</fullName>
    </submittedName>
</protein>
<feature type="region of interest" description="Disordered" evidence="1">
    <location>
        <begin position="11"/>
        <end position="47"/>
    </location>
</feature>
<dbReference type="EMBL" id="CP159925">
    <property type="protein sequence ID" value="XCO75885.1"/>
    <property type="molecule type" value="Genomic_DNA"/>
</dbReference>
<dbReference type="Pfam" id="PF09831">
    <property type="entry name" value="DUF2058"/>
    <property type="match status" value="1"/>
</dbReference>
<dbReference type="RefSeq" id="WP_363799159.1">
    <property type="nucleotide sequence ID" value="NZ_CP159925.1"/>
</dbReference>
<gene>
    <name evidence="2" type="ORF">ABU614_03570</name>
</gene>
<accession>A0AAU8MV87</accession>
<dbReference type="AlphaFoldDB" id="A0AAU8MV87"/>
<dbReference type="InterPro" id="IPR018636">
    <property type="entry name" value="DUF2058"/>
</dbReference>
<evidence type="ECO:0000256" key="1">
    <source>
        <dbReference type="SAM" id="MobiDB-lite"/>
    </source>
</evidence>
<reference evidence="2" key="1">
    <citation type="submission" date="2024-06" db="EMBL/GenBank/DDBJ databases">
        <authorList>
            <person name="Li S."/>
        </authorList>
    </citation>
    <scope>NUCLEOTIDE SEQUENCE</scope>
    <source>
        <strain evidence="2">SR10</strain>
    </source>
</reference>
<proteinExistence type="predicted"/>